<reference evidence="1 2" key="1">
    <citation type="journal article" date="2007" name="PLoS ONE">
        <title>Analysis of the neurotoxin complex genes in Clostridium botulinum A1-A4 and B1 strains: BoNT/A3, /Ba4 and /B1 clusters are located within plasmids.</title>
        <authorList>
            <person name="Smith T.J."/>
            <person name="Hill K.K."/>
            <person name="Foley B.T."/>
            <person name="Detter J.C."/>
            <person name="Munk A.C."/>
            <person name="Bruce D.C."/>
            <person name="Doggett N.A."/>
            <person name="Smith L.A."/>
            <person name="Marks J.D."/>
            <person name="Xie G."/>
            <person name="Brettin T.S."/>
        </authorList>
    </citation>
    <scope>NUCLEOTIDE SEQUENCE [LARGE SCALE GENOMIC DNA]</scope>
    <source>
        <strain evidence="2">Okra / Type B1</strain>
    </source>
</reference>
<name>B1IJ47_CLOBK</name>
<proteinExistence type="predicted"/>
<accession>B1IJ47</accession>
<evidence type="ECO:0000313" key="1">
    <source>
        <dbReference type="EMBL" id="ACA43293.1"/>
    </source>
</evidence>
<evidence type="ECO:0000313" key="2">
    <source>
        <dbReference type="Proteomes" id="UP000008541"/>
    </source>
</evidence>
<dbReference type="EMBL" id="CP000939">
    <property type="protein sequence ID" value="ACA43293.1"/>
    <property type="molecule type" value="Genomic_DNA"/>
</dbReference>
<dbReference type="Proteomes" id="UP000008541">
    <property type="component" value="Chromosome"/>
</dbReference>
<dbReference type="KEGG" id="cbb:CLD_2032"/>
<dbReference type="HOGENOM" id="CLU_177588_0_0_9"/>
<gene>
    <name evidence="1" type="ordered locus">CLD_2032</name>
</gene>
<dbReference type="AlphaFoldDB" id="B1IJ47"/>
<protein>
    <submittedName>
        <fullName evidence="1">Putative phage protein</fullName>
    </submittedName>
</protein>
<dbReference type="RefSeq" id="WP_003399944.1">
    <property type="nucleotide sequence ID" value="NC_010516.1"/>
</dbReference>
<sequence length="90" mass="10569">MNENWCILAIAALYERPCTIEQAFEVFDKGKLTKNKKKSQEDIEDMVKFRNMGMTFEEITDIYCADKKTVCRLINSFKKKKIAPCQEHNN</sequence>
<organism evidence="1 2">
    <name type="scientific">Clostridium botulinum (strain Okra / Type B1)</name>
    <dbReference type="NCBI Taxonomy" id="498213"/>
    <lineage>
        <taxon>Bacteria</taxon>
        <taxon>Bacillati</taxon>
        <taxon>Bacillota</taxon>
        <taxon>Clostridia</taxon>
        <taxon>Eubacteriales</taxon>
        <taxon>Clostridiaceae</taxon>
        <taxon>Clostridium</taxon>
    </lineage>
</organism>